<dbReference type="RefSeq" id="WP_159454430.1">
    <property type="nucleotide sequence ID" value="NZ_FUZZ01000004.1"/>
</dbReference>
<dbReference type="GO" id="GO:0004222">
    <property type="term" value="F:metalloendopeptidase activity"/>
    <property type="evidence" value="ECO:0007669"/>
    <property type="project" value="TreeGrafter"/>
</dbReference>
<feature type="domain" description="M23ase beta-sheet core" evidence="2">
    <location>
        <begin position="226"/>
        <end position="323"/>
    </location>
</feature>
<dbReference type="Proteomes" id="UP000190166">
    <property type="component" value="Unassembled WGS sequence"/>
</dbReference>
<feature type="chain" id="PRO_5012843652" evidence="1">
    <location>
        <begin position="24"/>
        <end position="376"/>
    </location>
</feature>
<dbReference type="SUPFAM" id="SSF51261">
    <property type="entry name" value="Duplicated hybrid motif"/>
    <property type="match status" value="1"/>
</dbReference>
<keyword evidence="4" id="KW-1185">Reference proteome</keyword>
<organism evidence="3 4">
    <name type="scientific">Chitinophaga ginsengisegetis</name>
    <dbReference type="NCBI Taxonomy" id="393003"/>
    <lineage>
        <taxon>Bacteria</taxon>
        <taxon>Pseudomonadati</taxon>
        <taxon>Bacteroidota</taxon>
        <taxon>Chitinophagia</taxon>
        <taxon>Chitinophagales</taxon>
        <taxon>Chitinophagaceae</taxon>
        <taxon>Chitinophaga</taxon>
    </lineage>
</organism>
<evidence type="ECO:0000313" key="4">
    <source>
        <dbReference type="Proteomes" id="UP000190166"/>
    </source>
</evidence>
<dbReference type="CDD" id="cd12797">
    <property type="entry name" value="M23_peptidase"/>
    <property type="match status" value="1"/>
</dbReference>
<protein>
    <submittedName>
        <fullName evidence="3">Murein DD-endopeptidase MepM and murein hydrolase activator NlpD, contain LysM domain</fullName>
    </submittedName>
</protein>
<name>A0A1T5P926_9BACT</name>
<dbReference type="AlphaFoldDB" id="A0A1T5P926"/>
<feature type="signal peptide" evidence="1">
    <location>
        <begin position="1"/>
        <end position="23"/>
    </location>
</feature>
<proteinExistence type="predicted"/>
<dbReference type="InterPro" id="IPR011055">
    <property type="entry name" value="Dup_hybrid_motif"/>
</dbReference>
<dbReference type="InterPro" id="IPR050570">
    <property type="entry name" value="Cell_wall_metabolism_enzyme"/>
</dbReference>
<keyword evidence="1" id="KW-0732">Signal</keyword>
<dbReference type="Gene3D" id="2.70.70.10">
    <property type="entry name" value="Glucose Permease (Domain IIA)"/>
    <property type="match status" value="1"/>
</dbReference>
<dbReference type="PANTHER" id="PTHR21666:SF285">
    <property type="entry name" value="M23 FAMILY METALLOPEPTIDASE"/>
    <property type="match status" value="1"/>
</dbReference>
<evidence type="ECO:0000256" key="1">
    <source>
        <dbReference type="SAM" id="SignalP"/>
    </source>
</evidence>
<gene>
    <name evidence="3" type="ORF">SAMN05660461_5137</name>
</gene>
<dbReference type="InterPro" id="IPR016047">
    <property type="entry name" value="M23ase_b-sheet_dom"/>
</dbReference>
<dbReference type="PANTHER" id="PTHR21666">
    <property type="entry name" value="PEPTIDASE-RELATED"/>
    <property type="match status" value="1"/>
</dbReference>
<dbReference type="Pfam" id="PF01551">
    <property type="entry name" value="Peptidase_M23"/>
    <property type="match status" value="1"/>
</dbReference>
<sequence length="376" mass="40464">MINDPKKALLFPLFILLTFICQAQDNRIPALPPALEIKVLQDPRPVVTGGHPALFYEIHLTNFSPSPLLLTKVEAQDAANTNTLTVIKENDLLQRIAAPGGATIPPGNVAVLFVEYTSAAGQFPAEIIHQVSFKNTLRDTTTVYTITGAKAKPVTGPAIVLGAPLKGGPWTAIYNPAWARGHRRVIFVKDGVARIPGRFAIDFIKLDSTGKVAAGDDDRIANWYGYGAAILAVADGVVSSTRNDFPESNTLSGHPDYAAHLATGNYISLKIAENTFVFYEHLQPASIVVKAGQRVKKGDVIARLGFTGQSTGPHLHLHVANADAPLGAEGLPFVFERFTLSGTIPDFNQFGNIPYIKLTQPVHHELPASNSVITFP</sequence>
<dbReference type="STRING" id="393003.SAMN05660461_5137"/>
<accession>A0A1T5P926</accession>
<keyword evidence="3" id="KW-0378">Hydrolase</keyword>
<reference evidence="3 4" key="1">
    <citation type="submission" date="2017-02" db="EMBL/GenBank/DDBJ databases">
        <authorList>
            <person name="Peterson S.W."/>
        </authorList>
    </citation>
    <scope>NUCLEOTIDE SEQUENCE [LARGE SCALE GENOMIC DNA]</scope>
    <source>
        <strain evidence="3 4">DSM 18108</strain>
    </source>
</reference>
<evidence type="ECO:0000259" key="2">
    <source>
        <dbReference type="Pfam" id="PF01551"/>
    </source>
</evidence>
<evidence type="ECO:0000313" key="3">
    <source>
        <dbReference type="EMBL" id="SKD09254.1"/>
    </source>
</evidence>
<dbReference type="EMBL" id="FUZZ01000004">
    <property type="protein sequence ID" value="SKD09254.1"/>
    <property type="molecule type" value="Genomic_DNA"/>
</dbReference>